<keyword evidence="1" id="KW-0472">Membrane</keyword>
<feature type="transmembrane region" description="Helical" evidence="1">
    <location>
        <begin position="44"/>
        <end position="63"/>
    </location>
</feature>
<dbReference type="AlphaFoldDB" id="A0ABD5N9H1"/>
<comment type="caution">
    <text evidence="2">The sequence shown here is derived from an EMBL/GenBank/DDBJ whole genome shotgun (WGS) entry which is preliminary data.</text>
</comment>
<evidence type="ECO:0000256" key="1">
    <source>
        <dbReference type="SAM" id="Phobius"/>
    </source>
</evidence>
<feature type="transmembrane region" description="Helical" evidence="1">
    <location>
        <begin position="6"/>
        <end position="23"/>
    </location>
</feature>
<reference evidence="2 3" key="1">
    <citation type="journal article" date="2019" name="Int. J. Syst. Evol. Microbiol.">
        <title>The Global Catalogue of Microorganisms (GCM) 10K type strain sequencing project: providing services to taxonomists for standard genome sequencing and annotation.</title>
        <authorList>
            <consortium name="The Broad Institute Genomics Platform"/>
            <consortium name="The Broad Institute Genome Sequencing Center for Infectious Disease"/>
            <person name="Wu L."/>
            <person name="Ma J."/>
        </authorList>
    </citation>
    <scope>NUCLEOTIDE SEQUENCE [LARGE SCALE GENOMIC DNA]</scope>
    <source>
        <strain evidence="2 3">CGMCC 1.12562</strain>
    </source>
</reference>
<organism evidence="2 3">
    <name type="scientific">Halobacterium litoreum</name>
    <dbReference type="NCBI Taxonomy" id="2039234"/>
    <lineage>
        <taxon>Archaea</taxon>
        <taxon>Methanobacteriati</taxon>
        <taxon>Methanobacteriota</taxon>
        <taxon>Stenosarchaea group</taxon>
        <taxon>Halobacteria</taxon>
        <taxon>Halobacteriales</taxon>
        <taxon>Halobacteriaceae</taxon>
        <taxon>Halobacterium</taxon>
    </lineage>
</organism>
<sequence>MSALTDLRHIVRGVAVWAVWVVLTGRVNHDRTYGQLRRLTPKQLLAHALPLVLVAGVAVHLALNMPTEFKVVLTMGSAMGVALGGTLVVGTLLLDWHLTHA</sequence>
<keyword evidence="3" id="KW-1185">Reference proteome</keyword>
<keyword evidence="1" id="KW-1133">Transmembrane helix</keyword>
<dbReference type="Proteomes" id="UP001595660">
    <property type="component" value="Unassembled WGS sequence"/>
</dbReference>
<dbReference type="GeneID" id="69117940"/>
<proteinExistence type="predicted"/>
<evidence type="ECO:0000313" key="3">
    <source>
        <dbReference type="Proteomes" id="UP001595660"/>
    </source>
</evidence>
<accession>A0ABD5N9H1</accession>
<gene>
    <name evidence="2" type="ORF">ACFOKC_00280</name>
</gene>
<protein>
    <submittedName>
        <fullName evidence="2">Uncharacterized protein</fullName>
    </submittedName>
</protein>
<name>A0ABD5N9H1_9EURY</name>
<dbReference type="RefSeq" id="WP_232569279.1">
    <property type="nucleotide sequence ID" value="NZ_CP089466.1"/>
</dbReference>
<dbReference type="EMBL" id="JBHRWN010000002">
    <property type="protein sequence ID" value="MFC3476150.1"/>
    <property type="molecule type" value="Genomic_DNA"/>
</dbReference>
<evidence type="ECO:0000313" key="2">
    <source>
        <dbReference type="EMBL" id="MFC3476150.1"/>
    </source>
</evidence>
<keyword evidence="1" id="KW-0812">Transmembrane</keyword>
<feature type="transmembrane region" description="Helical" evidence="1">
    <location>
        <begin position="69"/>
        <end position="94"/>
    </location>
</feature>